<gene>
    <name evidence="2" type="ORF">HNR53_003027</name>
</gene>
<protein>
    <submittedName>
        <fullName evidence="2">Nitrate reductase delta subunit</fullName>
    </submittedName>
</protein>
<reference evidence="2 3" key="1">
    <citation type="submission" date="2020-08" db="EMBL/GenBank/DDBJ databases">
        <title>Genomic Encyclopedia of Type Strains, Phase IV (KMG-IV): sequencing the most valuable type-strain genomes for metagenomic binning, comparative biology and taxonomic classification.</title>
        <authorList>
            <person name="Goeker M."/>
        </authorList>
    </citation>
    <scope>NUCLEOTIDE SEQUENCE [LARGE SCALE GENOMIC DNA]</scope>
    <source>
        <strain evidence="2 3">DSM 5391</strain>
    </source>
</reference>
<accession>A0A7X0LW65</accession>
<evidence type="ECO:0000256" key="1">
    <source>
        <dbReference type="ARBA" id="ARBA00023063"/>
    </source>
</evidence>
<dbReference type="GO" id="GO:0042128">
    <property type="term" value="P:nitrate assimilation"/>
    <property type="evidence" value="ECO:0007669"/>
    <property type="project" value="UniProtKB-KW"/>
</dbReference>
<dbReference type="PANTHER" id="PTHR43680">
    <property type="entry name" value="NITRATE REDUCTASE MOLYBDENUM COFACTOR ASSEMBLY CHAPERONE"/>
    <property type="match status" value="1"/>
</dbReference>
<evidence type="ECO:0000313" key="2">
    <source>
        <dbReference type="EMBL" id="MBB6446368.1"/>
    </source>
</evidence>
<sequence length="198" mass="23104">MTDENKALLVIMSRILDYPDKLFFQERSAIDECIHECLSSDLQQEVQKGINPLFNLKEQELQELYVDTFDYQEQTNLYLTAHELGDSKKRGAALIKIQNLIYENGLVYNSKQLADYIPMLLEFLAAAGEKTAVLLTKRLAYAIYRIWSHIPCSNPYYNAVELLMKNVFEIPRSEEIAQLEKEREEADLEELPYPLLYR</sequence>
<dbReference type="GO" id="GO:0051131">
    <property type="term" value="P:chaperone-mediated protein complex assembly"/>
    <property type="evidence" value="ECO:0007669"/>
    <property type="project" value="InterPro"/>
</dbReference>
<organism evidence="2 3">
    <name type="scientific">Bacillus benzoevorans</name>
    <dbReference type="NCBI Taxonomy" id="1456"/>
    <lineage>
        <taxon>Bacteria</taxon>
        <taxon>Bacillati</taxon>
        <taxon>Bacillota</taxon>
        <taxon>Bacilli</taxon>
        <taxon>Bacillales</taxon>
        <taxon>Bacillaceae</taxon>
        <taxon>Bacillus</taxon>
    </lineage>
</organism>
<dbReference type="InterPro" id="IPR036411">
    <property type="entry name" value="TorD-like_sf"/>
</dbReference>
<proteinExistence type="predicted"/>
<dbReference type="Proteomes" id="UP000531594">
    <property type="component" value="Unassembled WGS sequence"/>
</dbReference>
<dbReference type="Pfam" id="PF02613">
    <property type="entry name" value="Nitrate_red_del"/>
    <property type="match status" value="1"/>
</dbReference>
<dbReference type="InterPro" id="IPR003765">
    <property type="entry name" value="NO3_reductase_chaperone_NarJ"/>
</dbReference>
<dbReference type="SUPFAM" id="SSF89155">
    <property type="entry name" value="TorD-like"/>
    <property type="match status" value="1"/>
</dbReference>
<evidence type="ECO:0000313" key="3">
    <source>
        <dbReference type="Proteomes" id="UP000531594"/>
    </source>
</evidence>
<comment type="caution">
    <text evidence="2">The sequence shown here is derived from an EMBL/GenBank/DDBJ whole genome shotgun (WGS) entry which is preliminary data.</text>
</comment>
<dbReference type="RefSeq" id="WP_184527325.1">
    <property type="nucleotide sequence ID" value="NZ_JACHGK010000011.1"/>
</dbReference>
<dbReference type="GO" id="GO:0016530">
    <property type="term" value="F:metallochaperone activity"/>
    <property type="evidence" value="ECO:0007669"/>
    <property type="project" value="TreeGrafter"/>
</dbReference>
<dbReference type="AlphaFoldDB" id="A0A7X0LW65"/>
<dbReference type="PANTHER" id="PTHR43680:SF2">
    <property type="entry name" value="NITRATE REDUCTASE MOLYBDENUM COFACTOR ASSEMBLY CHAPERONE NARJ"/>
    <property type="match status" value="1"/>
</dbReference>
<keyword evidence="1" id="KW-0534">Nitrate assimilation</keyword>
<dbReference type="GO" id="GO:0051082">
    <property type="term" value="F:unfolded protein binding"/>
    <property type="evidence" value="ECO:0007669"/>
    <property type="project" value="InterPro"/>
</dbReference>
<dbReference type="InterPro" id="IPR020945">
    <property type="entry name" value="DMSO/NO3_reduct_chaperone"/>
</dbReference>
<keyword evidence="3" id="KW-1185">Reference proteome</keyword>
<name>A0A7X0LW65_9BACI</name>
<dbReference type="NCBIfam" id="TIGR00684">
    <property type="entry name" value="narJ"/>
    <property type="match status" value="1"/>
</dbReference>
<dbReference type="EMBL" id="JACHGK010000011">
    <property type="protein sequence ID" value="MBB6446368.1"/>
    <property type="molecule type" value="Genomic_DNA"/>
</dbReference>